<organism evidence="2 3">
    <name type="scientific">Cinchona calisaya</name>
    <dbReference type="NCBI Taxonomy" id="153742"/>
    <lineage>
        <taxon>Eukaryota</taxon>
        <taxon>Viridiplantae</taxon>
        <taxon>Streptophyta</taxon>
        <taxon>Embryophyta</taxon>
        <taxon>Tracheophyta</taxon>
        <taxon>Spermatophyta</taxon>
        <taxon>Magnoliopsida</taxon>
        <taxon>eudicotyledons</taxon>
        <taxon>Gunneridae</taxon>
        <taxon>Pentapetalae</taxon>
        <taxon>asterids</taxon>
        <taxon>lamiids</taxon>
        <taxon>Gentianales</taxon>
        <taxon>Rubiaceae</taxon>
        <taxon>Cinchonoideae</taxon>
        <taxon>Cinchoneae</taxon>
        <taxon>Cinchona</taxon>
    </lineage>
</organism>
<dbReference type="Proteomes" id="UP001630127">
    <property type="component" value="Unassembled WGS sequence"/>
</dbReference>
<evidence type="ECO:0000313" key="3">
    <source>
        <dbReference type="Proteomes" id="UP001630127"/>
    </source>
</evidence>
<evidence type="ECO:0000259" key="1">
    <source>
        <dbReference type="Pfam" id="PF14111"/>
    </source>
</evidence>
<dbReference type="Pfam" id="PF14111">
    <property type="entry name" value="DUF4283"/>
    <property type="match status" value="1"/>
</dbReference>
<reference evidence="2 3" key="1">
    <citation type="submission" date="2024-11" db="EMBL/GenBank/DDBJ databases">
        <title>A near-complete genome assembly of Cinchona calisaya.</title>
        <authorList>
            <person name="Lian D.C."/>
            <person name="Zhao X.W."/>
            <person name="Wei L."/>
        </authorList>
    </citation>
    <scope>NUCLEOTIDE SEQUENCE [LARGE SCALE GENOMIC DNA]</scope>
    <source>
        <tissue evidence="2">Nenye</tissue>
    </source>
</reference>
<protein>
    <recommendedName>
        <fullName evidence="1">DUF4283 domain-containing protein</fullName>
    </recommendedName>
</protein>
<accession>A0ABD2YGT9</accession>
<proteinExistence type="predicted"/>
<keyword evidence="3" id="KW-1185">Reference proteome</keyword>
<sequence>MEVANWFRPRQCPSAAAPVLGSRGRVLIVKGKVRSSNLAGMRLGFFFEFSSYCIMAEEITKIMENFVLSEIERGGSGLSLGGLYGHSLVLEMSLIGKIAGDKAANITGVRNYVNHAWNYPKRLQVSELGINLFQFRFGNSKDQMKALRGGPWLLDNQILVLQKWREGIEEEVDGKLDLPLHLISEEVDGKLDLFLLELKRLLLLKTVAKKENISN</sequence>
<name>A0ABD2YGT9_9GENT</name>
<dbReference type="EMBL" id="JBJUIK010000013">
    <property type="protein sequence ID" value="KAL3506600.1"/>
    <property type="molecule type" value="Genomic_DNA"/>
</dbReference>
<comment type="caution">
    <text evidence="2">The sequence shown here is derived from an EMBL/GenBank/DDBJ whole genome shotgun (WGS) entry which is preliminary data.</text>
</comment>
<feature type="domain" description="DUF4283" evidence="1">
    <location>
        <begin position="90"/>
        <end position="167"/>
    </location>
</feature>
<gene>
    <name evidence="2" type="ORF">ACH5RR_031982</name>
</gene>
<dbReference type="AlphaFoldDB" id="A0ABD2YGT9"/>
<evidence type="ECO:0000313" key="2">
    <source>
        <dbReference type="EMBL" id="KAL3506600.1"/>
    </source>
</evidence>
<dbReference type="InterPro" id="IPR025558">
    <property type="entry name" value="DUF4283"/>
</dbReference>